<feature type="transmembrane region" description="Helical" evidence="1">
    <location>
        <begin position="65"/>
        <end position="84"/>
    </location>
</feature>
<keyword evidence="3" id="KW-1185">Reference proteome</keyword>
<dbReference type="Proteomes" id="UP000198601">
    <property type="component" value="Unassembled WGS sequence"/>
</dbReference>
<reference evidence="3" key="1">
    <citation type="submission" date="2016-10" db="EMBL/GenBank/DDBJ databases">
        <authorList>
            <person name="Varghese N."/>
            <person name="Submissions S."/>
        </authorList>
    </citation>
    <scope>NUCLEOTIDE SEQUENCE [LARGE SCALE GENOMIC DNA]</scope>
    <source>
        <strain evidence="3">CGMCC 1.8946</strain>
    </source>
</reference>
<gene>
    <name evidence="2" type="ORF">SAMN04487970_10276</name>
</gene>
<dbReference type="AlphaFoldDB" id="A0A1G4SDS6"/>
<dbReference type="RefSeq" id="WP_143006909.1">
    <property type="nucleotide sequence ID" value="NZ_FMTT01000027.1"/>
</dbReference>
<evidence type="ECO:0000313" key="3">
    <source>
        <dbReference type="Proteomes" id="UP000198601"/>
    </source>
</evidence>
<feature type="transmembrane region" description="Helical" evidence="1">
    <location>
        <begin position="12"/>
        <end position="30"/>
    </location>
</feature>
<dbReference type="EMBL" id="FMTT01000027">
    <property type="protein sequence ID" value="SCW67353.1"/>
    <property type="molecule type" value="Genomic_DNA"/>
</dbReference>
<proteinExistence type="predicted"/>
<evidence type="ECO:0000256" key="1">
    <source>
        <dbReference type="SAM" id="Phobius"/>
    </source>
</evidence>
<organism evidence="2 3">
    <name type="scientific">Paenibacillus tianmuensis</name>
    <dbReference type="NCBI Taxonomy" id="624147"/>
    <lineage>
        <taxon>Bacteria</taxon>
        <taxon>Bacillati</taxon>
        <taxon>Bacillota</taxon>
        <taxon>Bacilli</taxon>
        <taxon>Bacillales</taxon>
        <taxon>Paenibacillaceae</taxon>
        <taxon>Paenibacillus</taxon>
    </lineage>
</organism>
<evidence type="ECO:0000313" key="2">
    <source>
        <dbReference type="EMBL" id="SCW67353.1"/>
    </source>
</evidence>
<sequence>MIASSFEKNKYFILKIISLIAALIGVYYLLNSPELGLKSTSIYMSNNTTGSIATSTYSVFLESSIISYRILGGILTFIGGYFFLKH</sequence>
<protein>
    <submittedName>
        <fullName evidence="2">Uncharacterized protein</fullName>
    </submittedName>
</protein>
<keyword evidence="1" id="KW-0472">Membrane</keyword>
<keyword evidence="1" id="KW-1133">Transmembrane helix</keyword>
<accession>A0A1G4SDS6</accession>
<keyword evidence="1" id="KW-0812">Transmembrane</keyword>
<name>A0A1G4SDS6_9BACL</name>